<name>A0A4Z2IXJ3_9TELE</name>
<comment type="caution">
    <text evidence="1">The sequence shown here is derived from an EMBL/GenBank/DDBJ whole genome shotgun (WGS) entry which is preliminary data.</text>
</comment>
<evidence type="ECO:0000313" key="1">
    <source>
        <dbReference type="EMBL" id="TNN82690.1"/>
    </source>
</evidence>
<proteinExistence type="predicted"/>
<keyword evidence="2" id="KW-1185">Reference proteome</keyword>
<gene>
    <name evidence="1" type="ORF">EYF80_007208</name>
</gene>
<organism evidence="1 2">
    <name type="scientific">Liparis tanakae</name>
    <name type="common">Tanaka's snailfish</name>
    <dbReference type="NCBI Taxonomy" id="230148"/>
    <lineage>
        <taxon>Eukaryota</taxon>
        <taxon>Metazoa</taxon>
        <taxon>Chordata</taxon>
        <taxon>Craniata</taxon>
        <taxon>Vertebrata</taxon>
        <taxon>Euteleostomi</taxon>
        <taxon>Actinopterygii</taxon>
        <taxon>Neopterygii</taxon>
        <taxon>Teleostei</taxon>
        <taxon>Neoteleostei</taxon>
        <taxon>Acanthomorphata</taxon>
        <taxon>Eupercaria</taxon>
        <taxon>Perciformes</taxon>
        <taxon>Cottioidei</taxon>
        <taxon>Cottales</taxon>
        <taxon>Liparidae</taxon>
        <taxon>Liparis</taxon>
    </lineage>
</organism>
<reference evidence="1 2" key="1">
    <citation type="submission" date="2019-03" db="EMBL/GenBank/DDBJ databases">
        <title>First draft genome of Liparis tanakae, snailfish: a comprehensive survey of snailfish specific genes.</title>
        <authorList>
            <person name="Kim W."/>
            <person name="Song I."/>
            <person name="Jeong J.-H."/>
            <person name="Kim D."/>
            <person name="Kim S."/>
            <person name="Ryu S."/>
            <person name="Song J.Y."/>
            <person name="Lee S.K."/>
        </authorList>
    </citation>
    <scope>NUCLEOTIDE SEQUENCE [LARGE SCALE GENOMIC DNA]</scope>
    <source>
        <tissue evidence="1">Muscle</tissue>
    </source>
</reference>
<dbReference type="EMBL" id="SRLO01000038">
    <property type="protein sequence ID" value="TNN82690.1"/>
    <property type="molecule type" value="Genomic_DNA"/>
</dbReference>
<evidence type="ECO:0000313" key="2">
    <source>
        <dbReference type="Proteomes" id="UP000314294"/>
    </source>
</evidence>
<dbReference type="AlphaFoldDB" id="A0A4Z2IXJ3"/>
<sequence>MSPVPCGCAVVMLRYCQLRAASRMAADRYMGDRWGVLEGRLDCDGVDFSLMRARMCRVLSRDGSVRETFWKICREGAQHRLGQSAPTWRRWDGDRQQKHTHLLVVLGDDGLHGAHAGGFHHERDSLSLPYLHHPLEQPGVVVARRQCSYRHHLAGQVGDDVRDVSQSISDQQVETGQSQLQLLRLGQVLQTTCKLTPGLHGDNDD</sequence>
<accession>A0A4Z2IXJ3</accession>
<dbReference type="Proteomes" id="UP000314294">
    <property type="component" value="Unassembled WGS sequence"/>
</dbReference>
<protein>
    <submittedName>
        <fullName evidence="1">Uncharacterized protein</fullName>
    </submittedName>
</protein>